<dbReference type="Proteomes" id="UP001549145">
    <property type="component" value="Unassembled WGS sequence"/>
</dbReference>
<gene>
    <name evidence="2" type="ORF">ABID43_001465</name>
</gene>
<feature type="compositionally biased region" description="Basic and acidic residues" evidence="1">
    <location>
        <begin position="56"/>
        <end position="71"/>
    </location>
</feature>
<feature type="region of interest" description="Disordered" evidence="1">
    <location>
        <begin position="157"/>
        <end position="183"/>
    </location>
</feature>
<feature type="compositionally biased region" description="Low complexity" evidence="1">
    <location>
        <begin position="36"/>
        <end position="54"/>
    </location>
</feature>
<feature type="compositionally biased region" description="Polar residues" evidence="1">
    <location>
        <begin position="168"/>
        <end position="183"/>
    </location>
</feature>
<comment type="caution">
    <text evidence="2">The sequence shown here is derived from an EMBL/GenBank/DDBJ whole genome shotgun (WGS) entry which is preliminary data.</text>
</comment>
<evidence type="ECO:0000313" key="2">
    <source>
        <dbReference type="EMBL" id="MET3691940.1"/>
    </source>
</evidence>
<feature type="compositionally biased region" description="Polar residues" evidence="1">
    <location>
        <begin position="73"/>
        <end position="89"/>
    </location>
</feature>
<protein>
    <submittedName>
        <fullName evidence="2">Uncharacterized protein</fullName>
    </submittedName>
</protein>
<proteinExistence type="predicted"/>
<feature type="compositionally biased region" description="Low complexity" evidence="1">
    <location>
        <begin position="121"/>
        <end position="143"/>
    </location>
</feature>
<sequence length="183" mass="18322">MSTISANSAAPPRLPPRHHVSQGDLSARTIGESSPTDAASPGTGTSGTTATEVSTDADRLDPGSLPDRIDDLLTQQVGNGNLTQTQADTLKSAFENLGGGTDGVGARQRPQGPPPGPPPDASGSGSGTSDASSESTGTTSADDLLATFVKQLQTAQNQSRAYAADGTRSGSQTASALLLNFTA</sequence>
<dbReference type="EMBL" id="JBEPMM010000002">
    <property type="protein sequence ID" value="MET3691940.1"/>
    <property type="molecule type" value="Genomic_DNA"/>
</dbReference>
<evidence type="ECO:0000256" key="1">
    <source>
        <dbReference type="SAM" id="MobiDB-lite"/>
    </source>
</evidence>
<feature type="compositionally biased region" description="Pro residues" evidence="1">
    <location>
        <begin position="111"/>
        <end position="120"/>
    </location>
</feature>
<evidence type="ECO:0000313" key="3">
    <source>
        <dbReference type="Proteomes" id="UP001549145"/>
    </source>
</evidence>
<reference evidence="2 3" key="1">
    <citation type="submission" date="2024-06" db="EMBL/GenBank/DDBJ databases">
        <title>Genomic Encyclopedia of Type Strains, Phase IV (KMG-IV): sequencing the most valuable type-strain genomes for metagenomic binning, comparative biology and taxonomic classification.</title>
        <authorList>
            <person name="Goeker M."/>
        </authorList>
    </citation>
    <scope>NUCLEOTIDE SEQUENCE [LARGE SCALE GENOMIC DNA]</scope>
    <source>
        <strain evidence="2 3">DSM 21331</strain>
    </source>
</reference>
<feature type="region of interest" description="Disordered" evidence="1">
    <location>
        <begin position="1"/>
        <end position="144"/>
    </location>
</feature>
<accession>A0ABV2L4X1</accession>
<name>A0ABV2L4X1_9HYPH</name>
<organism evidence="2 3">
    <name type="scientific">Methylobacterium goesingense</name>
    <dbReference type="NCBI Taxonomy" id="243690"/>
    <lineage>
        <taxon>Bacteria</taxon>
        <taxon>Pseudomonadati</taxon>
        <taxon>Pseudomonadota</taxon>
        <taxon>Alphaproteobacteria</taxon>
        <taxon>Hyphomicrobiales</taxon>
        <taxon>Methylobacteriaceae</taxon>
        <taxon>Methylobacterium</taxon>
    </lineage>
</organism>
<keyword evidence="3" id="KW-1185">Reference proteome</keyword>
<dbReference type="RefSeq" id="WP_238275598.1">
    <property type="nucleotide sequence ID" value="NZ_BPQL01000008.1"/>
</dbReference>